<evidence type="ECO:0008006" key="4">
    <source>
        <dbReference type="Google" id="ProtNLM"/>
    </source>
</evidence>
<accession>A0A0D8J9B1</accession>
<sequence length="363" mass="39523">MVMKKIFLVTLIALAGFKFSHAQSDVANMLRFGIHDANLLIEAYLEPYGKGLGVGMNNSWYYTAETHKLWGFDLAFSVSAFKVPAADKTFDVNGLGLQYLYAQNGQSIASTAAGGGDGVSLYFDADINGQTIPIEYFSTPGGSDVDVVPVPIIQATFGLLPNTDVIFRYVPKVEFEIDNEDAEAGLWGLGFKHNIRESLPVIKHLPMDVALFGAYSNISGESGIDFDYTAYGVPNPAGYVQDPNQKGEFATKNMKYGLIVSKKLALITFFGSLTGNSSKTTFDILGKYPVPDPAKLGTDFTNIEDLLINAMTEEEDPIALSYKDNYIGIDAGFRLKLAFFSLFGSISKANYVSYNGGISFGFR</sequence>
<dbReference type="STRING" id="1544798.LH29_21540"/>
<name>A0A0D8J9B1_9BACT</name>
<dbReference type="InterPro" id="IPR046495">
    <property type="entry name" value="DUF6588"/>
</dbReference>
<evidence type="ECO:0000313" key="2">
    <source>
        <dbReference type="EMBL" id="KJF42368.1"/>
    </source>
</evidence>
<dbReference type="Proteomes" id="UP000032544">
    <property type="component" value="Unassembled WGS sequence"/>
</dbReference>
<organism evidence="2 3">
    <name type="scientific">Draconibacterium sediminis</name>
    <dbReference type="NCBI Taxonomy" id="1544798"/>
    <lineage>
        <taxon>Bacteria</taxon>
        <taxon>Pseudomonadati</taxon>
        <taxon>Bacteroidota</taxon>
        <taxon>Bacteroidia</taxon>
        <taxon>Marinilabiliales</taxon>
        <taxon>Prolixibacteraceae</taxon>
        <taxon>Draconibacterium</taxon>
    </lineage>
</organism>
<keyword evidence="3" id="KW-1185">Reference proteome</keyword>
<comment type="caution">
    <text evidence="2">The sequence shown here is derived from an EMBL/GenBank/DDBJ whole genome shotgun (WGS) entry which is preliminary data.</text>
</comment>
<gene>
    <name evidence="2" type="ORF">LH29_21540</name>
</gene>
<feature type="chain" id="PRO_5002331310" description="DUF5723 domain-containing protein" evidence="1">
    <location>
        <begin position="23"/>
        <end position="363"/>
    </location>
</feature>
<keyword evidence="1" id="KW-0732">Signal</keyword>
<protein>
    <recommendedName>
        <fullName evidence="4">DUF5723 domain-containing protein</fullName>
    </recommendedName>
</protein>
<dbReference type="EMBL" id="JRHC01000006">
    <property type="protein sequence ID" value="KJF42368.1"/>
    <property type="molecule type" value="Genomic_DNA"/>
</dbReference>
<reference evidence="2 3" key="1">
    <citation type="submission" date="2014-09" db="EMBL/GenBank/DDBJ databases">
        <title>Draft Genome Sequence of Draconibacterium sp. JN14CK-3.</title>
        <authorList>
            <person name="Dong C."/>
            <person name="Lai Q."/>
            <person name="Shao Z."/>
        </authorList>
    </citation>
    <scope>NUCLEOTIDE SEQUENCE [LARGE SCALE GENOMIC DNA]</scope>
    <source>
        <strain evidence="2 3">JN14CK-3</strain>
    </source>
</reference>
<feature type="signal peptide" evidence="1">
    <location>
        <begin position="1"/>
        <end position="22"/>
    </location>
</feature>
<evidence type="ECO:0000256" key="1">
    <source>
        <dbReference type="SAM" id="SignalP"/>
    </source>
</evidence>
<proteinExistence type="predicted"/>
<evidence type="ECO:0000313" key="3">
    <source>
        <dbReference type="Proteomes" id="UP000032544"/>
    </source>
</evidence>
<dbReference type="AlphaFoldDB" id="A0A0D8J9B1"/>
<dbReference type="Pfam" id="PF20230">
    <property type="entry name" value="DUF6588"/>
    <property type="match status" value="1"/>
</dbReference>